<dbReference type="InterPro" id="IPR013783">
    <property type="entry name" value="Ig-like_fold"/>
</dbReference>
<dbReference type="Gene3D" id="6.10.250.780">
    <property type="match status" value="1"/>
</dbReference>
<evidence type="ECO:0000256" key="9">
    <source>
        <dbReference type="SAM" id="Phobius"/>
    </source>
</evidence>
<evidence type="ECO:0000256" key="4">
    <source>
        <dbReference type="ARBA" id="ARBA00022989"/>
    </source>
</evidence>
<gene>
    <name evidence="12" type="ORF">TREVI0001_0271</name>
</gene>
<dbReference type="Gene3D" id="3.30.70.1230">
    <property type="entry name" value="Nucleotide cyclase"/>
    <property type="match status" value="1"/>
</dbReference>
<dbReference type="eggNOG" id="COG2114">
    <property type="taxonomic scope" value="Bacteria"/>
</dbReference>
<dbReference type="AlphaFoldDB" id="C8PU28"/>
<dbReference type="InterPro" id="IPR011110">
    <property type="entry name" value="Reg_prop"/>
</dbReference>
<feature type="transmembrane region" description="Helical" evidence="9">
    <location>
        <begin position="761"/>
        <end position="779"/>
    </location>
</feature>
<feature type="domain" description="Guanylate cyclase" evidence="11">
    <location>
        <begin position="842"/>
        <end position="968"/>
    </location>
</feature>
<evidence type="ECO:0000313" key="12">
    <source>
        <dbReference type="EMBL" id="EEV19167.1"/>
    </source>
</evidence>
<evidence type="ECO:0000313" key="13">
    <source>
        <dbReference type="Proteomes" id="UP000004509"/>
    </source>
</evidence>
<dbReference type="SUPFAM" id="SSF63829">
    <property type="entry name" value="Calcium-dependent phosphotriesterase"/>
    <property type="match status" value="2"/>
</dbReference>
<sequence length="1073" mass="119816">MFKKCFFALTLTAIFPLAAEISFNSLAGSVQTFWSDTNGLPSNRILDIVQDGTGYIWLASYDGLIRFDGETFTEFTEAEHGFTGISPRVLCEDAYSTLWIGTNSTGLYAYQNKTFKRYAEEDGLPNLSIRAIKFDKDNVLWVGTADGLARLEKNGRFVPILDERDKSLGIITFILPVKDRIYVGSNMQGITVIQNEKIVRLPYLDAIQDYTFSAAYFDSDNILWLGTKNGKIIKIKEEKVVEVIDAEYLKGMSINEFVRTLNGTMYAATNRGIVTLKTGKPEIFSEENGLPNNIVSCLCQDFEENLWVGMERGGVGKFSKGKFLDLTSAESLPPTAANSVLEDSDKNIWIAKDDGIVCLKSSALPSTRAGQIDALIEKLQAIRVRQIREEADGTLFFATYSDNGLLIFRKDGSVQMLSKKDGLPNNRVRFSYRSSDNLLWIGTTAGPAVYFDGKITTFTQEDGLPNLFILCAEESRSGKMWLGTDGGGAVVLTVSGVSDGRPVIKVEHVFTRDDGLRGNIVLRIIEDTESNIWLCTSEGLTLYKNDSFYYANKAFGAGAISVFNVVQDTMGNLWIVTAKDLLLVKTDIFVKAVMNGLPAEFLVRYNRLDGLTGQLAANAWAHVTAENTLFLPTLKGVVVCAPSYYVTNKHAPPVVIESIVLDGKDYDVTEEKLTVEAGIKRILFKFTALSFTIPQRVRFEYKLEGYDKEWRTSGTTREIAYTNLNPGNYVFKVRAANNDGIVNKNGSSAAIYKKPFFYQTVWFYLLMICCIGSSIFFAVQLRFRNLQRRADELDRKVQEKTKELAGEKEKSDKLLHNTLPPSVIDELISTGTSKPKVYPAVTVLFADLVSFTEWSEGTAPEHIIAQLNTMFTQFDGIMDAFGCERIKTLGDGYLACCGLRGEKDHALRLTGAAVEMLRSFETINKDNNSRFRIKIGIDSGAITGGIVGVHKYIFDIFGDTVNTAFRLESVTAPMACTVSTKTAALISGHYRLYKRPPRLLKGKGKVPCYYINYQNAEYTMEFEEVKECYERLTAAFKEDRFAECRALISRLELTLLEPEMAKGITIMEKTMRM</sequence>
<evidence type="ECO:0000256" key="3">
    <source>
        <dbReference type="ARBA" id="ARBA00022741"/>
    </source>
</evidence>
<keyword evidence="5 9" id="KW-0472">Membrane</keyword>
<dbReference type="InterPro" id="IPR011123">
    <property type="entry name" value="Y_Y_Y"/>
</dbReference>
<comment type="caution">
    <text evidence="12">The sequence shown here is derived from an EMBL/GenBank/DDBJ whole genome shotgun (WGS) entry which is preliminary data.</text>
</comment>
<protein>
    <submittedName>
        <fullName evidence="12">Adenylate/guanylate cyclase catalytic domain protein</fullName>
    </submittedName>
</protein>
<dbReference type="InterPro" id="IPR029787">
    <property type="entry name" value="Nucleotide_cyclase"/>
</dbReference>
<dbReference type="Pfam" id="PF07494">
    <property type="entry name" value="Reg_prop"/>
    <property type="match status" value="3"/>
</dbReference>
<name>C8PU28_9SPIR</name>
<dbReference type="SMART" id="SM00044">
    <property type="entry name" value="CYCc"/>
    <property type="match status" value="1"/>
</dbReference>
<evidence type="ECO:0000256" key="10">
    <source>
        <dbReference type="SAM" id="SignalP"/>
    </source>
</evidence>
<dbReference type="CDD" id="cd07302">
    <property type="entry name" value="CHD"/>
    <property type="match status" value="1"/>
</dbReference>
<dbReference type="OrthoDB" id="9813394at2"/>
<dbReference type="PROSITE" id="PS50125">
    <property type="entry name" value="GUANYLATE_CYCLASE_2"/>
    <property type="match status" value="1"/>
</dbReference>
<keyword evidence="2 9" id="KW-0812">Transmembrane</keyword>
<dbReference type="GO" id="GO:0016020">
    <property type="term" value="C:membrane"/>
    <property type="evidence" value="ECO:0007669"/>
    <property type="project" value="UniProtKB-SubCell"/>
</dbReference>
<dbReference type="InterPro" id="IPR015943">
    <property type="entry name" value="WD40/YVTN_repeat-like_dom_sf"/>
</dbReference>
<dbReference type="RefSeq" id="WP_006190436.1">
    <property type="nucleotide sequence ID" value="NZ_ACYH01000073.1"/>
</dbReference>
<dbReference type="Pfam" id="PF07495">
    <property type="entry name" value="Y_Y_Y"/>
    <property type="match status" value="1"/>
</dbReference>
<dbReference type="STRING" id="596324.TREVI0001_0271"/>
<evidence type="ECO:0000256" key="5">
    <source>
        <dbReference type="ARBA" id="ARBA00023136"/>
    </source>
</evidence>
<feature type="signal peptide" evidence="10">
    <location>
        <begin position="1"/>
        <end position="27"/>
    </location>
</feature>
<feature type="coiled-coil region" evidence="8">
    <location>
        <begin position="783"/>
        <end position="810"/>
    </location>
</feature>
<comment type="subcellular location">
    <subcellularLocation>
        <location evidence="1">Membrane</location>
    </subcellularLocation>
</comment>
<reference evidence="12 13" key="1">
    <citation type="submission" date="2009-07" db="EMBL/GenBank/DDBJ databases">
        <authorList>
            <person name="Madupu R."/>
            <person name="Sebastian Y."/>
            <person name="Durkin A.S."/>
            <person name="Torralba M."/>
            <person name="Methe B."/>
            <person name="Sutton G.G."/>
            <person name="Strausberg R.L."/>
            <person name="Nelson K.E."/>
        </authorList>
    </citation>
    <scope>NUCLEOTIDE SEQUENCE [LARGE SCALE GENOMIC DNA]</scope>
    <source>
        <strain evidence="12 13">ATCC 35580</strain>
    </source>
</reference>
<dbReference type="Proteomes" id="UP000004509">
    <property type="component" value="Unassembled WGS sequence"/>
</dbReference>
<proteinExistence type="inferred from homology"/>
<dbReference type="InterPro" id="IPR050401">
    <property type="entry name" value="Cyclic_nucleotide_synthase"/>
</dbReference>
<keyword evidence="6 7" id="KW-0456">Lyase</keyword>
<keyword evidence="10" id="KW-0732">Signal</keyword>
<accession>C8PU28</accession>
<evidence type="ECO:0000256" key="1">
    <source>
        <dbReference type="ARBA" id="ARBA00004370"/>
    </source>
</evidence>
<evidence type="ECO:0000256" key="2">
    <source>
        <dbReference type="ARBA" id="ARBA00022692"/>
    </source>
</evidence>
<feature type="chain" id="PRO_5002990999" evidence="10">
    <location>
        <begin position="28"/>
        <end position="1073"/>
    </location>
</feature>
<dbReference type="SUPFAM" id="SSF55073">
    <property type="entry name" value="Nucleotide cyclase"/>
    <property type="match status" value="1"/>
</dbReference>
<evidence type="ECO:0000256" key="8">
    <source>
        <dbReference type="SAM" id="Coils"/>
    </source>
</evidence>
<dbReference type="PANTHER" id="PTHR11920">
    <property type="entry name" value="GUANYLYL CYCLASE"/>
    <property type="match status" value="1"/>
</dbReference>
<dbReference type="PROSITE" id="PS00452">
    <property type="entry name" value="GUANYLATE_CYCLASE_1"/>
    <property type="match status" value="1"/>
</dbReference>
<dbReference type="InterPro" id="IPR018297">
    <property type="entry name" value="A/G_cyclase_CS"/>
</dbReference>
<dbReference type="eggNOG" id="COG3292">
    <property type="taxonomic scope" value="Bacteria"/>
</dbReference>
<dbReference type="GO" id="GO:0035556">
    <property type="term" value="P:intracellular signal transduction"/>
    <property type="evidence" value="ECO:0007669"/>
    <property type="project" value="InterPro"/>
</dbReference>
<dbReference type="GO" id="GO:0009190">
    <property type="term" value="P:cyclic nucleotide biosynthetic process"/>
    <property type="evidence" value="ECO:0007669"/>
    <property type="project" value="InterPro"/>
</dbReference>
<evidence type="ECO:0000256" key="7">
    <source>
        <dbReference type="RuleBase" id="RU000405"/>
    </source>
</evidence>
<evidence type="ECO:0000256" key="6">
    <source>
        <dbReference type="ARBA" id="ARBA00023239"/>
    </source>
</evidence>
<dbReference type="EMBL" id="ACYH01000073">
    <property type="protein sequence ID" value="EEV19167.1"/>
    <property type="molecule type" value="Genomic_DNA"/>
</dbReference>
<evidence type="ECO:0000259" key="11">
    <source>
        <dbReference type="PROSITE" id="PS50125"/>
    </source>
</evidence>
<dbReference type="PANTHER" id="PTHR11920:SF335">
    <property type="entry name" value="GUANYLATE CYCLASE"/>
    <property type="match status" value="1"/>
</dbReference>
<dbReference type="Gene3D" id="2.60.40.10">
    <property type="entry name" value="Immunoglobulins"/>
    <property type="match status" value="1"/>
</dbReference>
<keyword evidence="8" id="KW-0175">Coiled coil</keyword>
<keyword evidence="4 9" id="KW-1133">Transmembrane helix</keyword>
<dbReference type="Pfam" id="PF00211">
    <property type="entry name" value="Guanylate_cyc"/>
    <property type="match status" value="1"/>
</dbReference>
<keyword evidence="3" id="KW-0547">Nucleotide-binding</keyword>
<dbReference type="GO" id="GO:0004016">
    <property type="term" value="F:adenylate cyclase activity"/>
    <property type="evidence" value="ECO:0007669"/>
    <property type="project" value="UniProtKB-ARBA"/>
</dbReference>
<dbReference type="Gene3D" id="2.130.10.10">
    <property type="entry name" value="YVTN repeat-like/Quinoprotein amine dehydrogenase"/>
    <property type="match status" value="4"/>
</dbReference>
<dbReference type="InterPro" id="IPR001054">
    <property type="entry name" value="A/G_cyclase"/>
</dbReference>
<comment type="similarity">
    <text evidence="7">Belongs to the adenylyl cyclase class-4/guanylyl cyclase family.</text>
</comment>
<dbReference type="GO" id="GO:0000166">
    <property type="term" value="F:nucleotide binding"/>
    <property type="evidence" value="ECO:0007669"/>
    <property type="project" value="UniProtKB-KW"/>
</dbReference>
<organism evidence="12 13">
    <name type="scientific">Treponema vincentii ATCC 35580</name>
    <dbReference type="NCBI Taxonomy" id="596324"/>
    <lineage>
        <taxon>Bacteria</taxon>
        <taxon>Pseudomonadati</taxon>
        <taxon>Spirochaetota</taxon>
        <taxon>Spirochaetia</taxon>
        <taxon>Spirochaetales</taxon>
        <taxon>Treponemataceae</taxon>
        <taxon>Treponema</taxon>
    </lineage>
</organism>